<name>D2V1Q9_NAEGR</name>
<keyword evidence="2" id="KW-1185">Reference proteome</keyword>
<proteinExistence type="predicted"/>
<dbReference type="Proteomes" id="UP000006671">
    <property type="component" value="Unassembled WGS sequence"/>
</dbReference>
<protein>
    <submittedName>
        <fullName evidence="1">Predicted protein</fullName>
    </submittedName>
</protein>
<accession>D2V1Q9</accession>
<organism evidence="2">
    <name type="scientific">Naegleria gruberi</name>
    <name type="common">Amoeba</name>
    <dbReference type="NCBI Taxonomy" id="5762"/>
    <lineage>
        <taxon>Eukaryota</taxon>
        <taxon>Discoba</taxon>
        <taxon>Heterolobosea</taxon>
        <taxon>Tetramitia</taxon>
        <taxon>Eutetramitia</taxon>
        <taxon>Vahlkampfiidae</taxon>
        <taxon>Naegleria</taxon>
    </lineage>
</organism>
<gene>
    <name evidence="1" type="ORF">NAEGRDRAFT_62662</name>
</gene>
<evidence type="ECO:0000313" key="2">
    <source>
        <dbReference type="Proteomes" id="UP000006671"/>
    </source>
</evidence>
<dbReference type="GeneID" id="8855231"/>
<dbReference type="InParanoid" id="D2V1Q9"/>
<dbReference type="RefSeq" id="XP_002682097.1">
    <property type="nucleotide sequence ID" value="XM_002682051.1"/>
</dbReference>
<dbReference type="VEuPathDB" id="AmoebaDB:NAEGRDRAFT_62662"/>
<dbReference type="KEGG" id="ngr:NAEGRDRAFT_62662"/>
<dbReference type="AlphaFoldDB" id="D2V1Q9"/>
<dbReference type="EMBL" id="GG738848">
    <property type="protein sequence ID" value="EFC49353.1"/>
    <property type="molecule type" value="Genomic_DNA"/>
</dbReference>
<evidence type="ECO:0000313" key="1">
    <source>
        <dbReference type="EMBL" id="EFC49353.1"/>
    </source>
</evidence>
<reference evidence="1 2" key="1">
    <citation type="journal article" date="2010" name="Cell">
        <title>The genome of Naegleria gruberi illuminates early eukaryotic versatility.</title>
        <authorList>
            <person name="Fritz-Laylin L.K."/>
            <person name="Prochnik S.E."/>
            <person name="Ginger M.L."/>
            <person name="Dacks J.B."/>
            <person name="Carpenter M.L."/>
            <person name="Field M.C."/>
            <person name="Kuo A."/>
            <person name="Paredez A."/>
            <person name="Chapman J."/>
            <person name="Pham J."/>
            <person name="Shu S."/>
            <person name="Neupane R."/>
            <person name="Cipriano M."/>
            <person name="Mancuso J."/>
            <person name="Tu H."/>
            <person name="Salamov A."/>
            <person name="Lindquist E."/>
            <person name="Shapiro H."/>
            <person name="Lucas S."/>
            <person name="Grigoriev I.V."/>
            <person name="Cande W.Z."/>
            <person name="Fulton C."/>
            <person name="Rokhsar D.S."/>
            <person name="Dawson S.C."/>
        </authorList>
    </citation>
    <scope>NUCLEOTIDE SEQUENCE [LARGE SCALE GENOMIC DNA]</scope>
    <source>
        <strain evidence="1 2">NEG-M</strain>
    </source>
</reference>
<sequence>MSGLRKKFNEELSEFRTAYDMLDHIDSVHAPEGYLVFFDEVDRLCEKDNSIKPLETLFNTVAPLVVGKRSSVIVSGHSPIQYQLQTDRSPSDYQMVFLPSMDDEKLKLILECTVVNLGGKHTSLSHVLSLLGLKDEPKFITLLKEYAGTVPRIMRNSICYILSNQTRLETTEKIEAVLNNRAWQKSTDVTIQIGGTSCIGV</sequence>